<dbReference type="InterPro" id="IPR058625">
    <property type="entry name" value="MdtA-like_BSH"/>
</dbReference>
<dbReference type="Proteomes" id="UP000233742">
    <property type="component" value="Chromosome"/>
</dbReference>
<dbReference type="AlphaFoldDB" id="A0A2K9EJR4"/>
<dbReference type="Pfam" id="PF25917">
    <property type="entry name" value="BSH_RND"/>
    <property type="match status" value="1"/>
</dbReference>
<dbReference type="Gene3D" id="1.10.287.470">
    <property type="entry name" value="Helix hairpin bin"/>
    <property type="match status" value="1"/>
</dbReference>
<feature type="region of interest" description="Disordered" evidence="2">
    <location>
        <begin position="140"/>
        <end position="160"/>
    </location>
</feature>
<dbReference type="GO" id="GO:0015562">
    <property type="term" value="F:efflux transmembrane transporter activity"/>
    <property type="evidence" value="ECO:0007669"/>
    <property type="project" value="TreeGrafter"/>
</dbReference>
<evidence type="ECO:0000259" key="5">
    <source>
        <dbReference type="Pfam" id="PF25954"/>
    </source>
</evidence>
<dbReference type="NCBIfam" id="TIGR01730">
    <property type="entry name" value="RND_mfp"/>
    <property type="match status" value="1"/>
</dbReference>
<organism evidence="6 7">
    <name type="scientific">Paracoccus tegillarcae</name>
    <dbReference type="NCBI Taxonomy" id="1529068"/>
    <lineage>
        <taxon>Bacteria</taxon>
        <taxon>Pseudomonadati</taxon>
        <taxon>Pseudomonadota</taxon>
        <taxon>Alphaproteobacteria</taxon>
        <taxon>Rhodobacterales</taxon>
        <taxon>Paracoccaceae</taxon>
        <taxon>Paracoccus</taxon>
    </lineage>
</organism>
<keyword evidence="3" id="KW-0812">Transmembrane</keyword>
<dbReference type="Gene3D" id="2.40.30.170">
    <property type="match status" value="1"/>
</dbReference>
<dbReference type="Gene3D" id="2.40.50.100">
    <property type="match status" value="1"/>
</dbReference>
<dbReference type="GO" id="GO:1990281">
    <property type="term" value="C:efflux pump complex"/>
    <property type="evidence" value="ECO:0007669"/>
    <property type="project" value="TreeGrafter"/>
</dbReference>
<evidence type="ECO:0000313" key="7">
    <source>
        <dbReference type="Proteomes" id="UP000233742"/>
    </source>
</evidence>
<keyword evidence="3" id="KW-1133">Transmembrane helix</keyword>
<sequence>MTTETPEADTTIAEAQAAAAEPQRGKLTFESDPGASRSVWLAGIILLLIILWMGSGLFIKDEPVAAAPVVEPEPPKVVVRNSQASAVTLNFRAEGQAEPERDTGVRSEASGTALQIEVAKGDNVEAGAVIAQLSTEEAEASLDQARQEQTRAQREFSNASELRERGIATTDRVTEARAALAAADAQVALADKAMQNLTITAPFAGRVETLAINEGEFVSAGDEVARIVDNDPLTVSFQVPQQSLNRLQAGQTATVQFITGQTIEGVVSFVGTAASTATRTFLAEIEVPNPGGEIPAGVSAGIVIPTGEKLAHFVEPSIVSLGIDGELGIKTEEDGIVVFHPIEIAAAEIGGIWATGLADKVRMITIGQGFVRDGDAVRAQDEEAAAADAEAVEAVDADIVPDATETNL</sequence>
<dbReference type="KEGG" id="paro:CUV01_07105"/>
<dbReference type="InterPro" id="IPR006143">
    <property type="entry name" value="RND_pump_MFP"/>
</dbReference>
<dbReference type="SUPFAM" id="SSF111369">
    <property type="entry name" value="HlyD-like secretion proteins"/>
    <property type="match status" value="1"/>
</dbReference>
<comment type="similarity">
    <text evidence="1">Belongs to the membrane fusion protein (MFP) (TC 8.A.1) family.</text>
</comment>
<dbReference type="RefSeq" id="WP_101461920.1">
    <property type="nucleotide sequence ID" value="NZ_CP025408.1"/>
</dbReference>
<feature type="domain" description="Multidrug resistance protein MdtA-like barrel-sandwich hybrid" evidence="4">
    <location>
        <begin position="104"/>
        <end position="229"/>
    </location>
</feature>
<evidence type="ECO:0000256" key="2">
    <source>
        <dbReference type="SAM" id="MobiDB-lite"/>
    </source>
</evidence>
<dbReference type="PANTHER" id="PTHR30469">
    <property type="entry name" value="MULTIDRUG RESISTANCE PROTEIN MDTA"/>
    <property type="match status" value="1"/>
</dbReference>
<feature type="domain" description="CusB-like beta-barrel" evidence="5">
    <location>
        <begin position="235"/>
        <end position="302"/>
    </location>
</feature>
<evidence type="ECO:0000256" key="1">
    <source>
        <dbReference type="ARBA" id="ARBA00009477"/>
    </source>
</evidence>
<accession>A0A2K9EJR4</accession>
<keyword evidence="3" id="KW-0472">Membrane</keyword>
<protein>
    <submittedName>
        <fullName evidence="6">Efflux RND transporter periplasmic adaptor subunit</fullName>
    </submittedName>
</protein>
<name>A0A2K9EJR4_9RHOB</name>
<keyword evidence="7" id="KW-1185">Reference proteome</keyword>
<reference evidence="6 7" key="1">
    <citation type="submission" date="2017-12" db="EMBL/GenBank/DDBJ databases">
        <authorList>
            <person name="Hurst M.R.H."/>
        </authorList>
    </citation>
    <scope>NUCLEOTIDE SEQUENCE [LARGE SCALE GENOMIC DNA]</scope>
    <source>
        <strain evidence="6 7">BM15</strain>
    </source>
</reference>
<evidence type="ECO:0000313" key="6">
    <source>
        <dbReference type="EMBL" id="AUH35268.1"/>
    </source>
</evidence>
<feature type="transmembrane region" description="Helical" evidence="3">
    <location>
        <begin position="39"/>
        <end position="59"/>
    </location>
</feature>
<dbReference type="PANTHER" id="PTHR30469:SF29">
    <property type="entry name" value="BLR2860 PROTEIN"/>
    <property type="match status" value="1"/>
</dbReference>
<dbReference type="InterPro" id="IPR058792">
    <property type="entry name" value="Beta-barrel_RND_2"/>
</dbReference>
<gene>
    <name evidence="6" type="ORF">CUV01_07105</name>
</gene>
<dbReference type="Pfam" id="PF25954">
    <property type="entry name" value="Beta-barrel_RND_2"/>
    <property type="match status" value="1"/>
</dbReference>
<evidence type="ECO:0000259" key="4">
    <source>
        <dbReference type="Pfam" id="PF25917"/>
    </source>
</evidence>
<proteinExistence type="inferred from homology"/>
<dbReference type="EMBL" id="CP025408">
    <property type="protein sequence ID" value="AUH35268.1"/>
    <property type="molecule type" value="Genomic_DNA"/>
</dbReference>
<dbReference type="OrthoDB" id="9806939at2"/>
<feature type="compositionally biased region" description="Basic and acidic residues" evidence="2">
    <location>
        <begin position="145"/>
        <end position="154"/>
    </location>
</feature>
<evidence type="ECO:0000256" key="3">
    <source>
        <dbReference type="SAM" id="Phobius"/>
    </source>
</evidence>